<dbReference type="GeneID" id="111362390"/>
<dbReference type="RefSeq" id="XP_022834831.1">
    <property type="nucleotide sequence ID" value="XM_022979063.1"/>
</dbReference>
<dbReference type="KEGG" id="sliu:111362390"/>
<keyword evidence="1" id="KW-1133">Transmembrane helix</keyword>
<dbReference type="OrthoDB" id="5984008at2759"/>
<feature type="transmembrane region" description="Helical" evidence="1">
    <location>
        <begin position="121"/>
        <end position="143"/>
    </location>
</feature>
<proteinExistence type="predicted"/>
<dbReference type="InterPro" id="IPR015683">
    <property type="entry name" value="Ionotropic_Glu_rcpt"/>
</dbReference>
<keyword evidence="1" id="KW-0472">Membrane</keyword>
<keyword evidence="1" id="KW-0812">Transmembrane</keyword>
<accession>A0A9J7IZ59</accession>
<name>A0A9J7IZ59_SPOLT</name>
<evidence type="ECO:0000256" key="1">
    <source>
        <dbReference type="SAM" id="Phobius"/>
    </source>
</evidence>
<organism evidence="2 3">
    <name type="scientific">Spodoptera litura</name>
    <name type="common">Asian cotton leafworm</name>
    <dbReference type="NCBI Taxonomy" id="69820"/>
    <lineage>
        <taxon>Eukaryota</taxon>
        <taxon>Metazoa</taxon>
        <taxon>Ecdysozoa</taxon>
        <taxon>Arthropoda</taxon>
        <taxon>Hexapoda</taxon>
        <taxon>Insecta</taxon>
        <taxon>Pterygota</taxon>
        <taxon>Neoptera</taxon>
        <taxon>Endopterygota</taxon>
        <taxon>Lepidoptera</taxon>
        <taxon>Glossata</taxon>
        <taxon>Ditrysia</taxon>
        <taxon>Noctuoidea</taxon>
        <taxon>Noctuidae</taxon>
        <taxon>Amphipyrinae</taxon>
        <taxon>Spodoptera</taxon>
    </lineage>
</organism>
<feature type="non-terminal residue" evidence="3">
    <location>
        <position position="1"/>
    </location>
</feature>
<dbReference type="Gene3D" id="3.40.190.10">
    <property type="entry name" value="Periplasmic binding protein-like II"/>
    <property type="match status" value="2"/>
</dbReference>
<dbReference type="Proteomes" id="UP000301870">
    <property type="component" value="Unplaced"/>
</dbReference>
<dbReference type="AlphaFoldDB" id="A0A9J7IZ59"/>
<dbReference type="PANTHER" id="PTHR18966">
    <property type="entry name" value="IONOTROPIC GLUTAMATE RECEPTOR"/>
    <property type="match status" value="1"/>
</dbReference>
<keyword evidence="2" id="KW-1185">Reference proteome</keyword>
<evidence type="ECO:0000313" key="3">
    <source>
        <dbReference type="RefSeq" id="XP_022834831.1"/>
    </source>
</evidence>
<sequence length="222" mass="24990">ILSRFLTFLEPVPDAKTGFQQVNEHTDADFAFIHDSAEIKYEVTRNCNLTEVGEVFAEQPYAIAVQQGSRLQEDLSRALLELQKERFLEQLASKYWNESARQACPDADESEGITLESLGGVFIATLFGLGLAMLTLAWEVFYYKRKEKNKVQSFNSKPEKVAFESKSSLESKVAQSVAKIRKRGKLGKRGNVAKNVTFGDSFKPVSEKGVSYISVFPKDYRP</sequence>
<dbReference type="FunFam" id="3.40.190.10:FF:000160">
    <property type="entry name" value="GLutamate Receptor family (AMPA)"/>
    <property type="match status" value="1"/>
</dbReference>
<protein>
    <submittedName>
        <fullName evidence="3">Ionotropic receptor 25a-like</fullName>
    </submittedName>
</protein>
<gene>
    <name evidence="3" type="primary">LOC111362390</name>
</gene>
<reference evidence="3" key="1">
    <citation type="submission" date="2025-08" db="UniProtKB">
        <authorList>
            <consortium name="RefSeq"/>
        </authorList>
    </citation>
    <scope>IDENTIFICATION</scope>
    <source>
        <strain evidence="3">Ishihara</strain>
        <tissue evidence="3">Whole body</tissue>
    </source>
</reference>
<evidence type="ECO:0000313" key="2">
    <source>
        <dbReference type="Proteomes" id="UP000301870"/>
    </source>
</evidence>
<dbReference type="SUPFAM" id="SSF53850">
    <property type="entry name" value="Periplasmic binding protein-like II"/>
    <property type="match status" value="1"/>
</dbReference>